<dbReference type="InterPro" id="IPR045886">
    <property type="entry name" value="ThiF/MoeB/HesA"/>
</dbReference>
<keyword evidence="2" id="KW-0808">Transferase</keyword>
<dbReference type="InterPro" id="IPR035985">
    <property type="entry name" value="Ubiquitin-activating_enz"/>
</dbReference>
<reference evidence="2 3" key="1">
    <citation type="submission" date="2021-01" db="EMBL/GenBank/DDBJ databases">
        <title>Genomic Encyclopedia of Type Strains, Phase IV (KMG-IV): sequencing the most valuable type-strain genomes for metagenomic binning, comparative biology and taxonomic classification.</title>
        <authorList>
            <person name="Goeker M."/>
        </authorList>
    </citation>
    <scope>NUCLEOTIDE SEQUENCE [LARGE SCALE GENOMIC DNA]</scope>
    <source>
        <strain evidence="2 3">DSM 100968</strain>
    </source>
</reference>
<accession>A0ABS2Q6N2</accession>
<evidence type="ECO:0000313" key="2">
    <source>
        <dbReference type="EMBL" id="MBM7657236.1"/>
    </source>
</evidence>
<dbReference type="RefSeq" id="WP_205005580.1">
    <property type="nucleotide sequence ID" value="NZ_CBCRXA010000016.1"/>
</dbReference>
<dbReference type="Proteomes" id="UP000823201">
    <property type="component" value="Unassembled WGS sequence"/>
</dbReference>
<dbReference type="GO" id="GO:0016779">
    <property type="term" value="F:nucleotidyltransferase activity"/>
    <property type="evidence" value="ECO:0007669"/>
    <property type="project" value="UniProtKB-KW"/>
</dbReference>
<evidence type="ECO:0000259" key="1">
    <source>
        <dbReference type="Pfam" id="PF00899"/>
    </source>
</evidence>
<feature type="domain" description="THIF-type NAD/FAD binding fold" evidence="1">
    <location>
        <begin position="117"/>
        <end position="347"/>
    </location>
</feature>
<dbReference type="Gene3D" id="3.40.50.720">
    <property type="entry name" value="NAD(P)-binding Rossmann-like Domain"/>
    <property type="match status" value="1"/>
</dbReference>
<dbReference type="PANTHER" id="PTHR43267">
    <property type="entry name" value="TRNA THREONYLCARBAMOYLADENOSINE DEHYDRATASE"/>
    <property type="match status" value="1"/>
</dbReference>
<name>A0ABS2Q6N2_9BACL</name>
<keyword evidence="3" id="KW-1185">Reference proteome</keyword>
<evidence type="ECO:0000313" key="3">
    <source>
        <dbReference type="Proteomes" id="UP000823201"/>
    </source>
</evidence>
<protein>
    <submittedName>
        <fullName evidence="2">Molybdopterin/thiamine biosynthesis adenylyltransferase</fullName>
    </submittedName>
</protein>
<organism evidence="2 3">
    <name type="scientific">Sporolactobacillus spathodeae</name>
    <dbReference type="NCBI Taxonomy" id="1465502"/>
    <lineage>
        <taxon>Bacteria</taxon>
        <taxon>Bacillati</taxon>
        <taxon>Bacillota</taxon>
        <taxon>Bacilli</taxon>
        <taxon>Bacillales</taxon>
        <taxon>Sporolactobacillaceae</taxon>
        <taxon>Sporolactobacillus</taxon>
    </lineage>
</organism>
<dbReference type="SUPFAM" id="SSF69572">
    <property type="entry name" value="Activating enzymes of the ubiquitin-like proteins"/>
    <property type="match status" value="1"/>
</dbReference>
<keyword evidence="2" id="KW-0548">Nucleotidyltransferase</keyword>
<dbReference type="InterPro" id="IPR000594">
    <property type="entry name" value="ThiF_NAD_FAD-bd"/>
</dbReference>
<proteinExistence type="predicted"/>
<dbReference type="Pfam" id="PF00899">
    <property type="entry name" value="ThiF"/>
    <property type="match status" value="1"/>
</dbReference>
<dbReference type="EMBL" id="JAFBEV010000004">
    <property type="protein sequence ID" value="MBM7657236.1"/>
    <property type="molecule type" value="Genomic_DNA"/>
</dbReference>
<sequence length="361" mass="40981">MNYKLRSSVSIVDSGGNVLEFFKTNTRKSIKIHVKSPMIKNIVTHLDGNLSFNEIVQCYNLQGEEQQLAILLSYLKEKSIISNDALVKDREDYFKYRRIIHFLEDYAHSDELLLEMWKNIRKSTVMIIGLGAVGNWVALNLAQSGVSNFILMDKDIVDITNLHRQIAFTAADIGKSKSTVIARYINHFDPSIHVLEIKQDLTENNLCAVVGEKNVDLIINCADKPNVDITSRWVGKYCMKRRIPHIVGGGYNLHLSLIGQTVIPFESACVNCFEEQLKEKNSLDGLTVKRLDTKNRKIGSFGPMCSIIASMIGMEAIKVLSSHIPPDNVNRRGEFDINTMNLKYQEFNRLSTCEWCGYEKN</sequence>
<gene>
    <name evidence="2" type="ORF">JOC27_000677</name>
</gene>
<comment type="caution">
    <text evidence="2">The sequence shown here is derived from an EMBL/GenBank/DDBJ whole genome shotgun (WGS) entry which is preliminary data.</text>
</comment>
<dbReference type="PANTHER" id="PTHR43267:SF1">
    <property type="entry name" value="TRNA THREONYLCARBAMOYLADENOSINE DEHYDRATASE"/>
    <property type="match status" value="1"/>
</dbReference>